<feature type="domain" description="GST N-terminal" evidence="2">
    <location>
        <begin position="1"/>
        <end position="87"/>
    </location>
</feature>
<dbReference type="Pfam" id="PF14497">
    <property type="entry name" value="GST_C_3"/>
    <property type="match status" value="1"/>
</dbReference>
<keyword evidence="1" id="KW-1133">Transmembrane helix</keyword>
<sequence>MKLTFKYLDIKGLGEPIRLALTVGGLPFEDVRLSYDDVVALKGVAGDLTKHNGSPFGQVPVLEIDGRPFGQSGALLRWVGRECGLYPSGMKQLRVDMVEDTLADVRRVMAPNWYKNAMARKPKDGKLPRSTMLSEQQVSSVRWMVQEEYLPERMWQIERLLMEEKDPDANGWFVCGKELSIADLSLYVMLEGLLGICPKANTYCKGITAEKALMHCPRLVRLIKEVANHPKIAAWNKEKWGEHYDEGMGGVTADLHFQRLGLNLRPKPKTEPKKQAEPVNPLKFLLIVALYVVFMILVVQFILPGRTGGFNTPKAGQARRSALGGGEL</sequence>
<dbReference type="AlphaFoldDB" id="C1EF77"/>
<dbReference type="PROSITE" id="PS50404">
    <property type="entry name" value="GST_NTER"/>
    <property type="match status" value="1"/>
</dbReference>
<dbReference type="CDD" id="cd03039">
    <property type="entry name" value="GST_N_Sigma_like"/>
    <property type="match status" value="1"/>
</dbReference>
<evidence type="ECO:0000313" key="5">
    <source>
        <dbReference type="Proteomes" id="UP000002009"/>
    </source>
</evidence>
<dbReference type="InterPro" id="IPR040079">
    <property type="entry name" value="Glutathione_S-Trfase"/>
</dbReference>
<dbReference type="SUPFAM" id="SSF52833">
    <property type="entry name" value="Thioredoxin-like"/>
    <property type="match status" value="1"/>
</dbReference>
<dbReference type="SFLD" id="SFLDS00019">
    <property type="entry name" value="Glutathione_Transferase_(cytos"/>
    <property type="match status" value="1"/>
</dbReference>
<feature type="transmembrane region" description="Helical" evidence="1">
    <location>
        <begin position="284"/>
        <end position="303"/>
    </location>
</feature>
<organism evidence="4 5">
    <name type="scientific">Micromonas commoda (strain RCC299 / NOUM17 / CCMP2709)</name>
    <name type="common">Picoplanktonic green alga</name>
    <dbReference type="NCBI Taxonomy" id="296587"/>
    <lineage>
        <taxon>Eukaryota</taxon>
        <taxon>Viridiplantae</taxon>
        <taxon>Chlorophyta</taxon>
        <taxon>Mamiellophyceae</taxon>
        <taxon>Mamiellales</taxon>
        <taxon>Mamiellaceae</taxon>
        <taxon>Micromonas</taxon>
    </lineage>
</organism>
<keyword evidence="1" id="KW-0812">Transmembrane</keyword>
<proteinExistence type="predicted"/>
<dbReference type="OrthoDB" id="414243at2759"/>
<evidence type="ECO:0008006" key="6">
    <source>
        <dbReference type="Google" id="ProtNLM"/>
    </source>
</evidence>
<dbReference type="PANTHER" id="PTHR11571:SF150">
    <property type="entry name" value="GLUTATHIONE S-TRANSFERASE"/>
    <property type="match status" value="1"/>
</dbReference>
<dbReference type="InterPro" id="IPR004046">
    <property type="entry name" value="GST_C"/>
</dbReference>
<reference evidence="4 5" key="1">
    <citation type="journal article" date="2009" name="Science">
        <title>Green evolution and dynamic adaptations revealed by genomes of the marine picoeukaryotes Micromonas.</title>
        <authorList>
            <person name="Worden A.Z."/>
            <person name="Lee J.H."/>
            <person name="Mock T."/>
            <person name="Rouze P."/>
            <person name="Simmons M.P."/>
            <person name="Aerts A.L."/>
            <person name="Allen A.E."/>
            <person name="Cuvelier M.L."/>
            <person name="Derelle E."/>
            <person name="Everett M.V."/>
            <person name="Foulon E."/>
            <person name="Grimwood J."/>
            <person name="Gundlach H."/>
            <person name="Henrissat B."/>
            <person name="Napoli C."/>
            <person name="McDonald S.M."/>
            <person name="Parker M.S."/>
            <person name="Rombauts S."/>
            <person name="Salamov A."/>
            <person name="Von Dassow P."/>
            <person name="Badger J.H."/>
            <person name="Coutinho P.M."/>
            <person name="Demir E."/>
            <person name="Dubchak I."/>
            <person name="Gentemann C."/>
            <person name="Eikrem W."/>
            <person name="Gready J.E."/>
            <person name="John U."/>
            <person name="Lanier W."/>
            <person name="Lindquist E.A."/>
            <person name="Lucas S."/>
            <person name="Mayer K.F."/>
            <person name="Moreau H."/>
            <person name="Not F."/>
            <person name="Otillar R."/>
            <person name="Panaud O."/>
            <person name="Pangilinan J."/>
            <person name="Paulsen I."/>
            <person name="Piegu B."/>
            <person name="Poliakov A."/>
            <person name="Robbens S."/>
            <person name="Schmutz J."/>
            <person name="Toulza E."/>
            <person name="Wyss T."/>
            <person name="Zelensky A."/>
            <person name="Zhou K."/>
            <person name="Armbrust E.V."/>
            <person name="Bhattacharya D."/>
            <person name="Goodenough U.W."/>
            <person name="Van de Peer Y."/>
            <person name="Grigoriev I.V."/>
        </authorList>
    </citation>
    <scope>NUCLEOTIDE SEQUENCE [LARGE SCALE GENOMIC DNA]</scope>
    <source>
        <strain evidence="5">RCC299 / NOUM17</strain>
    </source>
</reference>
<dbReference type="KEGG" id="mis:MICPUN_63691"/>
<dbReference type="GO" id="GO:0004364">
    <property type="term" value="F:glutathione transferase activity"/>
    <property type="evidence" value="ECO:0007669"/>
    <property type="project" value="TreeGrafter"/>
</dbReference>
<evidence type="ECO:0000256" key="1">
    <source>
        <dbReference type="SAM" id="Phobius"/>
    </source>
</evidence>
<dbReference type="GO" id="GO:0006749">
    <property type="term" value="P:glutathione metabolic process"/>
    <property type="evidence" value="ECO:0007669"/>
    <property type="project" value="TreeGrafter"/>
</dbReference>
<dbReference type="Proteomes" id="UP000002009">
    <property type="component" value="Chromosome 13"/>
</dbReference>
<dbReference type="InterPro" id="IPR010987">
    <property type="entry name" value="Glutathione-S-Trfase_C-like"/>
</dbReference>
<dbReference type="Gene3D" id="3.40.30.10">
    <property type="entry name" value="Glutaredoxin"/>
    <property type="match status" value="1"/>
</dbReference>
<dbReference type="PANTHER" id="PTHR11571">
    <property type="entry name" value="GLUTATHIONE S-TRANSFERASE"/>
    <property type="match status" value="1"/>
</dbReference>
<dbReference type="InterPro" id="IPR036282">
    <property type="entry name" value="Glutathione-S-Trfase_C_sf"/>
</dbReference>
<dbReference type="STRING" id="296587.C1EF77"/>
<protein>
    <recommendedName>
        <fullName evidence="6">Glutathione s-transferase</fullName>
    </recommendedName>
</protein>
<keyword evidence="5" id="KW-1185">Reference proteome</keyword>
<evidence type="ECO:0000259" key="2">
    <source>
        <dbReference type="PROSITE" id="PS50404"/>
    </source>
</evidence>
<dbReference type="GeneID" id="8248475"/>
<dbReference type="RefSeq" id="XP_002505785.1">
    <property type="nucleotide sequence ID" value="XM_002505739.1"/>
</dbReference>
<dbReference type="SUPFAM" id="SSF47616">
    <property type="entry name" value="GST C-terminal domain-like"/>
    <property type="match status" value="1"/>
</dbReference>
<evidence type="ECO:0000313" key="4">
    <source>
        <dbReference type="EMBL" id="ACO67043.1"/>
    </source>
</evidence>
<name>C1EF77_MICCC</name>
<dbReference type="Gene3D" id="1.20.1050.10">
    <property type="match status" value="1"/>
</dbReference>
<evidence type="ECO:0000259" key="3">
    <source>
        <dbReference type="PROSITE" id="PS50405"/>
    </source>
</evidence>
<keyword evidence="1" id="KW-0472">Membrane</keyword>
<dbReference type="InterPro" id="IPR004045">
    <property type="entry name" value="Glutathione_S-Trfase_N"/>
</dbReference>
<dbReference type="PROSITE" id="PS50405">
    <property type="entry name" value="GST_CTER"/>
    <property type="match status" value="1"/>
</dbReference>
<accession>C1EF77</accession>
<feature type="domain" description="GST C-terminal" evidence="3">
    <location>
        <begin position="88"/>
        <end position="270"/>
    </location>
</feature>
<dbReference type="InterPro" id="IPR036249">
    <property type="entry name" value="Thioredoxin-like_sf"/>
</dbReference>
<dbReference type="eggNOG" id="KOG1695">
    <property type="taxonomic scope" value="Eukaryota"/>
</dbReference>
<dbReference type="InterPro" id="IPR050213">
    <property type="entry name" value="GST_superfamily"/>
</dbReference>
<dbReference type="EMBL" id="CP001331">
    <property type="protein sequence ID" value="ACO67043.1"/>
    <property type="molecule type" value="Genomic_DNA"/>
</dbReference>
<dbReference type="InParanoid" id="C1EF77"/>
<gene>
    <name evidence="4" type="ORF">MICPUN_63691</name>
</gene>